<gene>
    <name evidence="1" type="ORF">ACFOUV_13140</name>
</gene>
<reference evidence="2" key="1">
    <citation type="journal article" date="2019" name="Int. J. Syst. Evol. Microbiol.">
        <title>The Global Catalogue of Microorganisms (GCM) 10K type strain sequencing project: providing services to taxonomists for standard genome sequencing and annotation.</title>
        <authorList>
            <consortium name="The Broad Institute Genomics Platform"/>
            <consortium name="The Broad Institute Genome Sequencing Center for Infectious Disease"/>
            <person name="Wu L."/>
            <person name="Ma J."/>
        </authorList>
    </citation>
    <scope>NUCLEOTIDE SEQUENCE [LARGE SCALE GENOMIC DNA]</scope>
    <source>
        <strain evidence="2">IBRC-M 10703</strain>
    </source>
</reference>
<comment type="caution">
    <text evidence="1">The sequence shown here is derived from an EMBL/GenBank/DDBJ whole genome shotgun (WGS) entry which is preliminary data.</text>
</comment>
<dbReference type="Proteomes" id="UP001595772">
    <property type="component" value="Unassembled WGS sequence"/>
</dbReference>
<keyword evidence="2" id="KW-1185">Reference proteome</keyword>
<sequence>MEPVNVASVHAAMDEIIAQNAFTSTGGDLVEKKSARLVESIVEDIELG</sequence>
<dbReference type="EMBL" id="JBHSAO010000008">
    <property type="protein sequence ID" value="MFC4024741.1"/>
    <property type="molecule type" value="Genomic_DNA"/>
</dbReference>
<organism evidence="1 2">
    <name type="scientific">Oceanobacillus longus</name>
    <dbReference type="NCBI Taxonomy" id="930120"/>
    <lineage>
        <taxon>Bacteria</taxon>
        <taxon>Bacillati</taxon>
        <taxon>Bacillota</taxon>
        <taxon>Bacilli</taxon>
        <taxon>Bacillales</taxon>
        <taxon>Bacillaceae</taxon>
        <taxon>Oceanobacillus</taxon>
    </lineage>
</organism>
<protein>
    <submittedName>
        <fullName evidence="1">DUF2922 domain-containing protein</fullName>
    </submittedName>
</protein>
<evidence type="ECO:0000313" key="2">
    <source>
        <dbReference type="Proteomes" id="UP001595772"/>
    </source>
</evidence>
<accession>A0ABV8H0L7</accession>
<proteinExistence type="predicted"/>
<dbReference type="InterPro" id="IPR021321">
    <property type="entry name" value="DUF2922"/>
</dbReference>
<evidence type="ECO:0000313" key="1">
    <source>
        <dbReference type="EMBL" id="MFC4024741.1"/>
    </source>
</evidence>
<dbReference type="Pfam" id="PF11148">
    <property type="entry name" value="DUF2922"/>
    <property type="match status" value="1"/>
</dbReference>
<dbReference type="RefSeq" id="WP_379497224.1">
    <property type="nucleotide sequence ID" value="NZ_JBHSAO010000008.1"/>
</dbReference>
<name>A0ABV8H0L7_9BACI</name>